<dbReference type="PROSITE" id="PS50949">
    <property type="entry name" value="HTH_GNTR"/>
    <property type="match status" value="1"/>
</dbReference>
<dbReference type="InterPro" id="IPR036390">
    <property type="entry name" value="WH_DNA-bd_sf"/>
</dbReference>
<dbReference type="Gene3D" id="1.20.120.530">
    <property type="entry name" value="GntR ligand-binding domain-like"/>
    <property type="match status" value="1"/>
</dbReference>
<dbReference type="InterPro" id="IPR011711">
    <property type="entry name" value="GntR_C"/>
</dbReference>
<dbReference type="GO" id="GO:0003677">
    <property type="term" value="F:DNA binding"/>
    <property type="evidence" value="ECO:0007669"/>
    <property type="project" value="UniProtKB-KW"/>
</dbReference>
<protein>
    <submittedName>
        <fullName evidence="5">FadR family transcriptional regulator</fullName>
    </submittedName>
</protein>
<dbReference type="SMART" id="SM00895">
    <property type="entry name" value="FCD"/>
    <property type="match status" value="1"/>
</dbReference>
<sequence>MISCRRSSRRCGISAPDPGSGDTVFYSGSPSFTVRRFPVPKSHTLPLLETVLNQLGCDIVDGRLSEGDTFTLNDICSRFDISRTVAREAMRALEQLNMVSSSRRVGITVRPQSDWAVFDSAIIRWRLDNHHERARQLQSLTELRTAVEPVAASAMAQHASEEARERIVELAKLLQHLGDSGRGDSHEFLMADIEFHTLILKASRNEMFAALAPTVAAVLDGRTQLGMQPAHPVKEALERHAALAESINRGDKAAAEMHSRALLTEVAQALGDK</sequence>
<dbReference type="SUPFAM" id="SSF48008">
    <property type="entry name" value="GntR ligand-binding domain-like"/>
    <property type="match status" value="1"/>
</dbReference>
<dbReference type="GO" id="GO:0003700">
    <property type="term" value="F:DNA-binding transcription factor activity"/>
    <property type="evidence" value="ECO:0007669"/>
    <property type="project" value="InterPro"/>
</dbReference>
<comment type="caution">
    <text evidence="5">The sequence shown here is derived from an EMBL/GenBank/DDBJ whole genome shotgun (WGS) entry which is preliminary data.</text>
</comment>
<dbReference type="SUPFAM" id="SSF46785">
    <property type="entry name" value="Winged helix' DNA-binding domain"/>
    <property type="match status" value="1"/>
</dbReference>
<dbReference type="InterPro" id="IPR036388">
    <property type="entry name" value="WH-like_DNA-bd_sf"/>
</dbReference>
<evidence type="ECO:0000256" key="3">
    <source>
        <dbReference type="ARBA" id="ARBA00023163"/>
    </source>
</evidence>
<evidence type="ECO:0000313" key="5">
    <source>
        <dbReference type="EMBL" id="MBN9644522.1"/>
    </source>
</evidence>
<keyword evidence="1" id="KW-0805">Transcription regulation</keyword>
<dbReference type="SMART" id="SM00345">
    <property type="entry name" value="HTH_GNTR"/>
    <property type="match status" value="1"/>
</dbReference>
<accession>A0A939E314</accession>
<dbReference type="EMBL" id="JAFLEQ010000014">
    <property type="protein sequence ID" value="MBN9644522.1"/>
    <property type="molecule type" value="Genomic_DNA"/>
</dbReference>
<organism evidence="5 6">
    <name type="scientific">Corynebacterium mendelii</name>
    <dbReference type="NCBI Taxonomy" id="2765362"/>
    <lineage>
        <taxon>Bacteria</taxon>
        <taxon>Bacillati</taxon>
        <taxon>Actinomycetota</taxon>
        <taxon>Actinomycetes</taxon>
        <taxon>Mycobacteriales</taxon>
        <taxon>Corynebacteriaceae</taxon>
        <taxon>Corynebacterium</taxon>
    </lineage>
</organism>
<dbReference type="Gene3D" id="1.10.10.10">
    <property type="entry name" value="Winged helix-like DNA-binding domain superfamily/Winged helix DNA-binding domain"/>
    <property type="match status" value="1"/>
</dbReference>
<dbReference type="InterPro" id="IPR000524">
    <property type="entry name" value="Tscrpt_reg_HTH_GntR"/>
</dbReference>
<dbReference type="Proteomes" id="UP000664332">
    <property type="component" value="Unassembled WGS sequence"/>
</dbReference>
<reference evidence="5" key="1">
    <citation type="submission" date="2021-03" db="EMBL/GenBank/DDBJ databases">
        <authorList>
            <person name="Sun Q."/>
        </authorList>
    </citation>
    <scope>NUCLEOTIDE SEQUENCE</scope>
    <source>
        <strain evidence="5">CCM 8862</strain>
    </source>
</reference>
<dbReference type="InterPro" id="IPR008920">
    <property type="entry name" value="TF_FadR/GntR_C"/>
</dbReference>
<keyword evidence="3" id="KW-0804">Transcription</keyword>
<name>A0A939E314_9CORY</name>
<dbReference type="AlphaFoldDB" id="A0A939E314"/>
<dbReference type="PANTHER" id="PTHR43537">
    <property type="entry name" value="TRANSCRIPTIONAL REGULATOR, GNTR FAMILY"/>
    <property type="match status" value="1"/>
</dbReference>
<keyword evidence="2" id="KW-0238">DNA-binding</keyword>
<gene>
    <name evidence="5" type="ORF">JZY06_07845</name>
</gene>
<evidence type="ECO:0000259" key="4">
    <source>
        <dbReference type="PROSITE" id="PS50949"/>
    </source>
</evidence>
<evidence type="ECO:0000256" key="1">
    <source>
        <dbReference type="ARBA" id="ARBA00023015"/>
    </source>
</evidence>
<feature type="domain" description="HTH gntR-type" evidence="4">
    <location>
        <begin position="45"/>
        <end position="112"/>
    </location>
</feature>
<dbReference type="Pfam" id="PF00392">
    <property type="entry name" value="GntR"/>
    <property type="match status" value="1"/>
</dbReference>
<evidence type="ECO:0000313" key="6">
    <source>
        <dbReference type="Proteomes" id="UP000664332"/>
    </source>
</evidence>
<keyword evidence="6" id="KW-1185">Reference proteome</keyword>
<proteinExistence type="predicted"/>
<evidence type="ECO:0000256" key="2">
    <source>
        <dbReference type="ARBA" id="ARBA00023125"/>
    </source>
</evidence>
<dbReference type="Pfam" id="PF07729">
    <property type="entry name" value="FCD"/>
    <property type="match status" value="1"/>
</dbReference>
<dbReference type="PANTHER" id="PTHR43537:SF44">
    <property type="entry name" value="GNTR FAMILY REGULATORY PROTEIN"/>
    <property type="match status" value="1"/>
</dbReference>